<reference evidence="3" key="1">
    <citation type="submission" date="2020-10" db="EMBL/GenBank/DDBJ databases">
        <authorList>
            <person name="Kikuchi T."/>
        </authorList>
    </citation>
    <scope>NUCLEOTIDE SEQUENCE</scope>
    <source>
        <strain evidence="3">NKZ352</strain>
    </source>
</reference>
<feature type="compositionally biased region" description="Basic and acidic residues" evidence="1">
    <location>
        <begin position="77"/>
        <end position="87"/>
    </location>
</feature>
<dbReference type="Proteomes" id="UP000835052">
    <property type="component" value="Unassembled WGS sequence"/>
</dbReference>
<evidence type="ECO:0000256" key="2">
    <source>
        <dbReference type="SAM" id="SignalP"/>
    </source>
</evidence>
<organism evidence="3 4">
    <name type="scientific">Caenorhabditis auriculariae</name>
    <dbReference type="NCBI Taxonomy" id="2777116"/>
    <lineage>
        <taxon>Eukaryota</taxon>
        <taxon>Metazoa</taxon>
        <taxon>Ecdysozoa</taxon>
        <taxon>Nematoda</taxon>
        <taxon>Chromadorea</taxon>
        <taxon>Rhabditida</taxon>
        <taxon>Rhabditina</taxon>
        <taxon>Rhabditomorpha</taxon>
        <taxon>Rhabditoidea</taxon>
        <taxon>Rhabditidae</taxon>
        <taxon>Peloderinae</taxon>
        <taxon>Caenorhabditis</taxon>
    </lineage>
</organism>
<gene>
    <name evidence="3" type="ORF">CAUJ_LOCUS9685</name>
</gene>
<evidence type="ECO:0000256" key="1">
    <source>
        <dbReference type="SAM" id="MobiDB-lite"/>
    </source>
</evidence>
<accession>A0A8S1HB01</accession>
<evidence type="ECO:0000313" key="3">
    <source>
        <dbReference type="EMBL" id="CAD6193766.1"/>
    </source>
</evidence>
<name>A0A8S1HB01_9PELO</name>
<proteinExistence type="predicted"/>
<sequence>MKVVFFYKYSIFFLVFFLNADPEEKKFLHAIAETWNINGAPKGSTVPKPPLVARKTPRNVPSSRKIVPARPPMPAYRKAEPGNRRDNSQSGVPLKTVAPWADCNCQYARVVGNRTRHLGGGERTRNRLR</sequence>
<evidence type="ECO:0000313" key="4">
    <source>
        <dbReference type="Proteomes" id="UP000835052"/>
    </source>
</evidence>
<keyword evidence="2" id="KW-0732">Signal</keyword>
<feature type="chain" id="PRO_5035733643" evidence="2">
    <location>
        <begin position="21"/>
        <end position="129"/>
    </location>
</feature>
<dbReference type="AlphaFoldDB" id="A0A8S1HB01"/>
<comment type="caution">
    <text evidence="3">The sequence shown here is derived from an EMBL/GenBank/DDBJ whole genome shotgun (WGS) entry which is preliminary data.</text>
</comment>
<protein>
    <submittedName>
        <fullName evidence="3">Uncharacterized protein</fullName>
    </submittedName>
</protein>
<feature type="signal peptide" evidence="2">
    <location>
        <begin position="1"/>
        <end position="20"/>
    </location>
</feature>
<dbReference type="EMBL" id="CAJGYM010000038">
    <property type="protein sequence ID" value="CAD6193766.1"/>
    <property type="molecule type" value="Genomic_DNA"/>
</dbReference>
<keyword evidence="4" id="KW-1185">Reference proteome</keyword>
<feature type="region of interest" description="Disordered" evidence="1">
    <location>
        <begin position="42"/>
        <end position="93"/>
    </location>
</feature>